<name>A0AA36F4R9_OCTVU</name>
<comment type="subcellular location">
    <subcellularLocation>
        <location evidence="1">Nucleus</location>
    </subcellularLocation>
</comment>
<proteinExistence type="predicted"/>
<feature type="region of interest" description="Disordered" evidence="8">
    <location>
        <begin position="1154"/>
        <end position="1180"/>
    </location>
</feature>
<reference evidence="10" key="1">
    <citation type="submission" date="2023-08" db="EMBL/GenBank/DDBJ databases">
        <authorList>
            <person name="Alioto T."/>
            <person name="Alioto T."/>
            <person name="Gomez Garrido J."/>
        </authorList>
    </citation>
    <scope>NUCLEOTIDE SEQUENCE</scope>
</reference>
<feature type="domain" description="C2H2-type" evidence="9">
    <location>
        <begin position="991"/>
        <end position="1020"/>
    </location>
</feature>
<dbReference type="FunFam" id="3.30.160.60:FF:002343">
    <property type="entry name" value="Zinc finger protein 33A"/>
    <property type="match status" value="1"/>
</dbReference>
<feature type="domain" description="C2H2-type" evidence="9">
    <location>
        <begin position="964"/>
        <end position="986"/>
    </location>
</feature>
<evidence type="ECO:0000256" key="7">
    <source>
        <dbReference type="PROSITE-ProRule" id="PRU00042"/>
    </source>
</evidence>
<dbReference type="SUPFAM" id="SSF57667">
    <property type="entry name" value="beta-beta-alpha zinc fingers"/>
    <property type="match status" value="8"/>
</dbReference>
<feature type="region of interest" description="Disordered" evidence="8">
    <location>
        <begin position="590"/>
        <end position="611"/>
    </location>
</feature>
<feature type="region of interest" description="Disordered" evidence="8">
    <location>
        <begin position="281"/>
        <end position="378"/>
    </location>
</feature>
<dbReference type="SMART" id="SM00451">
    <property type="entry name" value="ZnF_U1"/>
    <property type="match status" value="7"/>
</dbReference>
<dbReference type="GO" id="GO:0003676">
    <property type="term" value="F:nucleic acid binding"/>
    <property type="evidence" value="ECO:0007669"/>
    <property type="project" value="InterPro"/>
</dbReference>
<dbReference type="PROSITE" id="PS00028">
    <property type="entry name" value="ZINC_FINGER_C2H2_1"/>
    <property type="match status" value="10"/>
</dbReference>
<dbReference type="Pfam" id="PF00096">
    <property type="entry name" value="zf-C2H2"/>
    <property type="match status" value="1"/>
</dbReference>
<keyword evidence="2" id="KW-0479">Metal-binding</keyword>
<dbReference type="GO" id="GO:0005634">
    <property type="term" value="C:nucleus"/>
    <property type="evidence" value="ECO:0007669"/>
    <property type="project" value="UniProtKB-SubCell"/>
</dbReference>
<feature type="domain" description="C2H2-type" evidence="9">
    <location>
        <begin position="640"/>
        <end position="669"/>
    </location>
</feature>
<gene>
    <name evidence="10" type="ORF">OCTVUL_1B012356</name>
</gene>
<keyword evidence="3" id="KW-0677">Repeat</keyword>
<evidence type="ECO:0000259" key="9">
    <source>
        <dbReference type="PROSITE" id="PS50157"/>
    </source>
</evidence>
<keyword evidence="6" id="KW-0539">Nucleus</keyword>
<evidence type="ECO:0000256" key="6">
    <source>
        <dbReference type="ARBA" id="ARBA00023242"/>
    </source>
</evidence>
<evidence type="ECO:0000256" key="4">
    <source>
        <dbReference type="ARBA" id="ARBA00022771"/>
    </source>
</evidence>
<keyword evidence="5" id="KW-0862">Zinc</keyword>
<evidence type="ECO:0000256" key="8">
    <source>
        <dbReference type="SAM" id="MobiDB-lite"/>
    </source>
</evidence>
<feature type="compositionally biased region" description="Basic residues" evidence="8">
    <location>
        <begin position="590"/>
        <end position="609"/>
    </location>
</feature>
<evidence type="ECO:0000313" key="10">
    <source>
        <dbReference type="EMBL" id="CAI9724462.1"/>
    </source>
</evidence>
<dbReference type="FunFam" id="3.30.160.60:FF:000100">
    <property type="entry name" value="Zinc finger 45-like"/>
    <property type="match status" value="1"/>
</dbReference>
<dbReference type="InterPro" id="IPR050888">
    <property type="entry name" value="ZnF_C2H2-type_TF"/>
</dbReference>
<protein>
    <submittedName>
        <fullName evidence="10">Zinc finger protein 845-like</fullName>
    </submittedName>
</protein>
<evidence type="ECO:0000256" key="3">
    <source>
        <dbReference type="ARBA" id="ARBA00022737"/>
    </source>
</evidence>
<dbReference type="FunFam" id="3.30.160.60:FF:000446">
    <property type="entry name" value="Zinc finger protein"/>
    <property type="match status" value="1"/>
</dbReference>
<accession>A0AA36F4R9</accession>
<dbReference type="Gene3D" id="3.30.160.60">
    <property type="entry name" value="Classic Zinc Finger"/>
    <property type="match status" value="10"/>
</dbReference>
<feature type="domain" description="C2H2-type" evidence="9">
    <location>
        <begin position="932"/>
        <end position="959"/>
    </location>
</feature>
<evidence type="ECO:0000256" key="2">
    <source>
        <dbReference type="ARBA" id="ARBA00022723"/>
    </source>
</evidence>
<dbReference type="SMART" id="SM00355">
    <property type="entry name" value="ZnF_C2H2"/>
    <property type="match status" value="18"/>
</dbReference>
<feature type="domain" description="C2H2-type" evidence="9">
    <location>
        <begin position="1049"/>
        <end position="1076"/>
    </location>
</feature>
<feature type="domain" description="C2H2-type" evidence="9">
    <location>
        <begin position="815"/>
        <end position="842"/>
    </location>
</feature>
<evidence type="ECO:0000313" key="11">
    <source>
        <dbReference type="Proteomes" id="UP001162480"/>
    </source>
</evidence>
<dbReference type="PROSITE" id="PS50157">
    <property type="entry name" value="ZINC_FINGER_C2H2_2"/>
    <property type="match status" value="11"/>
</dbReference>
<feature type="domain" description="C2H2-type" evidence="9">
    <location>
        <begin position="904"/>
        <end position="931"/>
    </location>
</feature>
<keyword evidence="11" id="KW-1185">Reference proteome</keyword>
<evidence type="ECO:0000256" key="1">
    <source>
        <dbReference type="ARBA" id="ARBA00004123"/>
    </source>
</evidence>
<feature type="domain" description="C2H2-type" evidence="9">
    <location>
        <begin position="490"/>
        <end position="515"/>
    </location>
</feature>
<dbReference type="InterPro" id="IPR013087">
    <property type="entry name" value="Znf_C2H2_type"/>
</dbReference>
<dbReference type="Pfam" id="PF12874">
    <property type="entry name" value="zf-met"/>
    <property type="match status" value="2"/>
</dbReference>
<keyword evidence="4 7" id="KW-0863">Zinc-finger</keyword>
<feature type="compositionally biased region" description="Polar residues" evidence="8">
    <location>
        <begin position="362"/>
        <end position="378"/>
    </location>
</feature>
<dbReference type="InterPro" id="IPR036236">
    <property type="entry name" value="Znf_C2H2_sf"/>
</dbReference>
<feature type="compositionally biased region" description="Polar residues" evidence="8">
    <location>
        <begin position="340"/>
        <end position="351"/>
    </location>
</feature>
<dbReference type="InterPro" id="IPR003604">
    <property type="entry name" value="Matrin/U1-like-C_Znf_C2H2"/>
</dbReference>
<feature type="region of interest" description="Disordered" evidence="8">
    <location>
        <begin position="399"/>
        <end position="437"/>
    </location>
</feature>
<dbReference type="PANTHER" id="PTHR24406">
    <property type="entry name" value="TRANSCRIPTIONAL REPRESSOR CTCFL-RELATED"/>
    <property type="match status" value="1"/>
</dbReference>
<feature type="domain" description="C2H2-type" evidence="9">
    <location>
        <begin position="1021"/>
        <end position="1048"/>
    </location>
</feature>
<organism evidence="10 11">
    <name type="scientific">Octopus vulgaris</name>
    <name type="common">Common octopus</name>
    <dbReference type="NCBI Taxonomy" id="6645"/>
    <lineage>
        <taxon>Eukaryota</taxon>
        <taxon>Metazoa</taxon>
        <taxon>Spiralia</taxon>
        <taxon>Lophotrochozoa</taxon>
        <taxon>Mollusca</taxon>
        <taxon>Cephalopoda</taxon>
        <taxon>Coleoidea</taxon>
        <taxon>Octopodiformes</taxon>
        <taxon>Octopoda</taxon>
        <taxon>Incirrata</taxon>
        <taxon>Octopodidae</taxon>
        <taxon>Octopus</taxon>
    </lineage>
</organism>
<feature type="domain" description="C2H2-type" evidence="9">
    <location>
        <begin position="877"/>
        <end position="903"/>
    </location>
</feature>
<evidence type="ECO:0000256" key="5">
    <source>
        <dbReference type="ARBA" id="ARBA00022833"/>
    </source>
</evidence>
<dbReference type="Proteomes" id="UP001162480">
    <property type="component" value="Chromosome 6"/>
</dbReference>
<feature type="domain" description="C2H2-type" evidence="9">
    <location>
        <begin position="611"/>
        <end position="639"/>
    </location>
</feature>
<dbReference type="EMBL" id="OX597819">
    <property type="protein sequence ID" value="CAI9724462.1"/>
    <property type="molecule type" value="Genomic_DNA"/>
</dbReference>
<dbReference type="GO" id="GO:0008270">
    <property type="term" value="F:zinc ion binding"/>
    <property type="evidence" value="ECO:0007669"/>
    <property type="project" value="UniProtKB-KW"/>
</dbReference>
<sequence length="1350" mass="153200">MVMMDFQQSSEASVAPDWNQVFGRNLSPRPCWNNPIGIMMANAEQDMHMCLSCHQTIVGLMNYVQHKQAGCQSTKSIAQQALNSLGKIPPSASAQDMFETDCSDASTSTVASEEHCVLEPRLETISLSSDIVDKATLENSAQLKTVNFTVSEESHPIELLQEPVIVTTDTITEVSDVVKDVSEAVTAAVVTTDEPVVEKDNQLPQASPSSPVKSGENFFHSLELQCKKEDSERHCLPAKQNRAVNTTLDKGSADSHSDLPISNIFSSLDFSSDEELDFSYTELSSDSNDYSSDEDNVPPRTHTGGKWKPGEGPLSSKNFPHPSYTRGKWKPGETPHELQLNKNNTNISADDSSILEDVTGVEESSTNVVTSKEPDSSNLKENYCSACDSFCCEHVEKSADSPKDTAGTSKDSSEVVTVEEQSTKKQKKSKKDNGKSSVHHCQICDKSFFSKYVIGRHILTRYHQNRAKNHPDGFHVLEKYYRFVIRLSPFQCGVCQFYFNRENDLMDHMNTSEHSKNCLALVGPMFCTVCSLKLSSNAEMLNHLTEDLQHKEALERQKQLCIIKECRYQIQCPFCDIMMHSSVRLRRHIRHKHKSGKKVKASPRRKGRHKPECPHCNIQCHSMSSLEIHIRRRHTKEKPFSCNPCNKNFSDSYSLKLHLKTDRHNKKLTSERVSTPRRKKKTFNPDLIPTDEVVMEGDEDESIPGEEEVANNDKDDLYVNGNKEPEKTLKVSGPRKYSAARKSKAKDKIYKCDHCDFTAPTYGDLRPHYLDVHSGHVFMCNVCDLVFLSEKALRVHYAGKMHQMNLVKGNEANLYTCEECGKKFDDERWCQFHVEAHHNHMSNEEAVRAKFRGQDITTSQFRAYLDEVAKQPRDSSVQCPECSKKLKKEHVMEHLRMHTGEKPFVCRFCQNGFISSLSLRRHILRHLGLTERKCQICGKEFQKVFSFNVHMKQHENNDVGKFTHMCDVCGQAFPLKMQLVAHMRRHGQRIHKCPFPNCRWDFVFKSELNSHVRTHTGEKPFLCDICGYSGATKTRLARHSRIHTGERTYHCDYCTYKAGNSTHLRRHMRIHIGSKPYKCPYCSYSCNTHENIRKHITKTKRHMGLFIYPCKFCPFGTNSTKDFRNHLLEVHQDQCDHKSLEVLSVFTGLYNKEIDPRKPPEGSQIFPIKERKQRAPRNSLPPNQMDLLTEEQEEQQLEQIPYKEVESSPLDAQEVTVTPEAHSLIASEMIAVAMTEAAVPTHIATTQQITTQHTGTVDTQLLQVAESNMHTLQNSQFRGDILQHPQFRTDTITAGHFRADGQVIAQAQTVDPNTASNVLSLAEAHSMTSSLDLGYCTTIEYICLPSANGT</sequence>